<name>A0A397T4C3_9GLOM</name>
<feature type="domain" description="Major facilitator superfamily (MFS) profile" evidence="8">
    <location>
        <begin position="37"/>
        <end position="498"/>
    </location>
</feature>
<dbReference type="InterPro" id="IPR020846">
    <property type="entry name" value="MFS_dom"/>
</dbReference>
<dbReference type="PROSITE" id="PS00217">
    <property type="entry name" value="SUGAR_TRANSPORT_2"/>
    <property type="match status" value="1"/>
</dbReference>
<dbReference type="InterPro" id="IPR005829">
    <property type="entry name" value="Sugar_transporter_CS"/>
</dbReference>
<evidence type="ECO:0000256" key="2">
    <source>
        <dbReference type="ARBA" id="ARBA00022448"/>
    </source>
</evidence>
<feature type="transmembrane region" description="Helical" evidence="7">
    <location>
        <begin position="178"/>
        <end position="201"/>
    </location>
</feature>
<dbReference type="GO" id="GO:0006817">
    <property type="term" value="P:phosphate ion transport"/>
    <property type="evidence" value="ECO:0007669"/>
    <property type="project" value="UniProtKB-KW"/>
</dbReference>
<dbReference type="Pfam" id="PF00083">
    <property type="entry name" value="Sugar_tr"/>
    <property type="match status" value="1"/>
</dbReference>
<evidence type="ECO:0000259" key="8">
    <source>
        <dbReference type="PROSITE" id="PS50850"/>
    </source>
</evidence>
<reference evidence="9 10" key="1">
    <citation type="submission" date="2018-06" db="EMBL/GenBank/DDBJ databases">
        <title>Comparative genomics reveals the genomic features of Rhizophagus irregularis, R. cerebriforme, R. diaphanum and Gigaspora rosea, and their symbiotic lifestyle signature.</title>
        <authorList>
            <person name="Morin E."/>
            <person name="San Clemente H."/>
            <person name="Chen E.C.H."/>
            <person name="De La Providencia I."/>
            <person name="Hainaut M."/>
            <person name="Kuo A."/>
            <person name="Kohler A."/>
            <person name="Murat C."/>
            <person name="Tang N."/>
            <person name="Roy S."/>
            <person name="Loubradou J."/>
            <person name="Henrissat B."/>
            <person name="Grigoriev I.V."/>
            <person name="Corradi N."/>
            <person name="Roux C."/>
            <person name="Martin F.M."/>
        </authorList>
    </citation>
    <scope>NUCLEOTIDE SEQUENCE [LARGE SCALE GENOMIC DNA]</scope>
    <source>
        <strain evidence="9 10">DAOM 227022</strain>
    </source>
</reference>
<dbReference type="PROSITE" id="PS50850">
    <property type="entry name" value="MFS"/>
    <property type="match status" value="1"/>
</dbReference>
<evidence type="ECO:0000256" key="1">
    <source>
        <dbReference type="ARBA" id="ARBA00004141"/>
    </source>
</evidence>
<organism evidence="9 10">
    <name type="scientific">Glomus cerebriforme</name>
    <dbReference type="NCBI Taxonomy" id="658196"/>
    <lineage>
        <taxon>Eukaryota</taxon>
        <taxon>Fungi</taxon>
        <taxon>Fungi incertae sedis</taxon>
        <taxon>Mucoromycota</taxon>
        <taxon>Glomeromycotina</taxon>
        <taxon>Glomeromycetes</taxon>
        <taxon>Glomerales</taxon>
        <taxon>Glomeraceae</taxon>
        <taxon>Glomus</taxon>
    </lineage>
</organism>
<dbReference type="InterPro" id="IPR036259">
    <property type="entry name" value="MFS_trans_sf"/>
</dbReference>
<dbReference type="InterPro" id="IPR005828">
    <property type="entry name" value="MFS_sugar_transport-like"/>
</dbReference>
<evidence type="ECO:0000256" key="6">
    <source>
        <dbReference type="ARBA" id="ARBA00023136"/>
    </source>
</evidence>
<dbReference type="GO" id="GO:0005315">
    <property type="term" value="F:phosphate transmembrane transporter activity"/>
    <property type="evidence" value="ECO:0007669"/>
    <property type="project" value="InterPro"/>
</dbReference>
<keyword evidence="3" id="KW-0592">Phosphate transport</keyword>
<accession>A0A397T4C3</accession>
<dbReference type="InterPro" id="IPR004738">
    <property type="entry name" value="Phos_permease"/>
</dbReference>
<dbReference type="EMBL" id="QKYT01000110">
    <property type="protein sequence ID" value="RIA93138.1"/>
    <property type="molecule type" value="Genomic_DNA"/>
</dbReference>
<evidence type="ECO:0000256" key="5">
    <source>
        <dbReference type="ARBA" id="ARBA00022989"/>
    </source>
</evidence>
<dbReference type="NCBIfam" id="TIGR00887">
    <property type="entry name" value="2A0109"/>
    <property type="match status" value="1"/>
</dbReference>
<keyword evidence="5 7" id="KW-1133">Transmembrane helix</keyword>
<feature type="transmembrane region" description="Helical" evidence="7">
    <location>
        <begin position="374"/>
        <end position="394"/>
    </location>
</feature>
<feature type="transmembrane region" description="Helical" evidence="7">
    <location>
        <begin position="213"/>
        <end position="232"/>
    </location>
</feature>
<comment type="subcellular location">
    <subcellularLocation>
        <location evidence="1">Membrane</location>
        <topology evidence="1">Multi-pass membrane protein</topology>
    </subcellularLocation>
</comment>
<dbReference type="PANTHER" id="PTHR24064">
    <property type="entry name" value="SOLUTE CARRIER FAMILY 22 MEMBER"/>
    <property type="match status" value="1"/>
</dbReference>
<dbReference type="Gene3D" id="1.20.1250.20">
    <property type="entry name" value="MFS general substrate transporter like domains"/>
    <property type="match status" value="2"/>
</dbReference>
<feature type="transmembrane region" description="Helical" evidence="7">
    <location>
        <begin position="37"/>
        <end position="67"/>
    </location>
</feature>
<feature type="transmembrane region" description="Helical" evidence="7">
    <location>
        <begin position="110"/>
        <end position="128"/>
    </location>
</feature>
<keyword evidence="10" id="KW-1185">Reference proteome</keyword>
<keyword evidence="2" id="KW-0813">Transport</keyword>
<dbReference type="STRING" id="658196.A0A397T4C3"/>
<dbReference type="Proteomes" id="UP000265703">
    <property type="component" value="Unassembled WGS sequence"/>
</dbReference>
<gene>
    <name evidence="9" type="ORF">C1645_690938</name>
</gene>
<feature type="transmembrane region" description="Helical" evidence="7">
    <location>
        <begin position="474"/>
        <end position="493"/>
    </location>
</feature>
<dbReference type="CDD" id="cd17364">
    <property type="entry name" value="MFS_PhT"/>
    <property type="match status" value="1"/>
</dbReference>
<dbReference type="AlphaFoldDB" id="A0A397T4C3"/>
<evidence type="ECO:0000256" key="3">
    <source>
        <dbReference type="ARBA" id="ARBA00022592"/>
    </source>
</evidence>
<feature type="transmembrane region" description="Helical" evidence="7">
    <location>
        <begin position="134"/>
        <end position="157"/>
    </location>
</feature>
<comment type="caution">
    <text evidence="9">The sequence shown here is derived from an EMBL/GenBank/DDBJ whole genome shotgun (WGS) entry which is preliminary data.</text>
</comment>
<evidence type="ECO:0000313" key="9">
    <source>
        <dbReference type="EMBL" id="RIA93138.1"/>
    </source>
</evidence>
<dbReference type="OrthoDB" id="433512at2759"/>
<keyword evidence="4 7" id="KW-0812">Transmembrane</keyword>
<dbReference type="PROSITE" id="PS00216">
    <property type="entry name" value="SUGAR_TRANSPORT_1"/>
    <property type="match status" value="1"/>
</dbReference>
<keyword evidence="6 7" id="KW-0472">Membrane</keyword>
<feature type="transmembrane region" description="Helical" evidence="7">
    <location>
        <begin position="341"/>
        <end position="362"/>
    </location>
</feature>
<proteinExistence type="predicted"/>
<sequence length="553" mass="61675">MSTSNSKYPSREDLDDIRRATLEEIDSAKFGWFHIRACLVAGIGFFTDAYDLFAINLVSAILGYTYFSNMNENEVPIDIDSGLKTSAAIGTMFGQLIFGWMADRFGRKKMYGVELMIIIVATIGSALSPKNLSIDMYTIIIVWRVILGLGIGGDYPLSAIITSEFASKKRRGAMMATVFAMQGFGILASGIVSLITLLAFRSAILSNPQNLDYVWRIVIGIGTIPATIALYFRLTIPETPRFTIDVQGNVEKAAHNIQKALESGRYNEEGEIESEYRIVIQRATWKDFIHYFGQWENGKILLGTSVTWFAHDVAYYGIGLNNAIILEAIGFSKTQDAYQSLFNISVGNIVITLMGTIPGYWVTVFLIDSLGRKFIQLQGFAILTILFIIMGFGYKEIISKSIPLFIILYSLSQFFQNFGPNATTFIVPGEVFPTRYRSTGHGISAASGKLGAVISQFVFLQLKDVGGKNQFVNHLFKFFGLFTFVGFLFTFLIPETKGLSLEELSNENQKISTKSTSTNISKEINDPVLFSSSSVRKFKGWYMDDDEFSEDEK</sequence>
<evidence type="ECO:0000256" key="4">
    <source>
        <dbReference type="ARBA" id="ARBA00022692"/>
    </source>
</evidence>
<protein>
    <submittedName>
        <fullName evidence="9">Major facilitator superfamily domain-containing protein</fullName>
    </submittedName>
</protein>
<evidence type="ECO:0000313" key="10">
    <source>
        <dbReference type="Proteomes" id="UP000265703"/>
    </source>
</evidence>
<evidence type="ECO:0000256" key="7">
    <source>
        <dbReference type="SAM" id="Phobius"/>
    </source>
</evidence>
<dbReference type="SUPFAM" id="SSF103473">
    <property type="entry name" value="MFS general substrate transporter"/>
    <property type="match status" value="1"/>
</dbReference>
<dbReference type="GO" id="GO:0016020">
    <property type="term" value="C:membrane"/>
    <property type="evidence" value="ECO:0007669"/>
    <property type="project" value="UniProtKB-SubCell"/>
</dbReference>